<proteinExistence type="predicted"/>
<protein>
    <submittedName>
        <fullName evidence="1">Uncharacterized protein</fullName>
    </submittedName>
</protein>
<dbReference type="Proteomes" id="UP001145114">
    <property type="component" value="Unassembled WGS sequence"/>
</dbReference>
<comment type="caution">
    <text evidence="1">The sequence shown here is derived from an EMBL/GenBank/DDBJ whole genome shotgun (WGS) entry which is preliminary data.</text>
</comment>
<keyword evidence="2" id="KW-1185">Reference proteome</keyword>
<accession>A0ACC1HF46</accession>
<evidence type="ECO:0000313" key="2">
    <source>
        <dbReference type="Proteomes" id="UP001145114"/>
    </source>
</evidence>
<gene>
    <name evidence="1" type="ORF">EV182_001748</name>
</gene>
<dbReference type="EMBL" id="JAMZIH010005432">
    <property type="protein sequence ID" value="KAJ1675193.1"/>
    <property type="molecule type" value="Genomic_DNA"/>
</dbReference>
<feature type="non-terminal residue" evidence="1">
    <location>
        <position position="1"/>
    </location>
</feature>
<reference evidence="1" key="1">
    <citation type="submission" date="2022-06" db="EMBL/GenBank/DDBJ databases">
        <title>Phylogenomic reconstructions and comparative analyses of Kickxellomycotina fungi.</title>
        <authorList>
            <person name="Reynolds N.K."/>
            <person name="Stajich J.E."/>
            <person name="Barry K."/>
            <person name="Grigoriev I.V."/>
            <person name="Crous P."/>
            <person name="Smith M.E."/>
        </authorList>
    </citation>
    <scope>NUCLEOTIDE SEQUENCE</scope>
    <source>
        <strain evidence="1">RSA 2271</strain>
    </source>
</reference>
<organism evidence="1 2">
    <name type="scientific">Spiromyces aspiralis</name>
    <dbReference type="NCBI Taxonomy" id="68401"/>
    <lineage>
        <taxon>Eukaryota</taxon>
        <taxon>Fungi</taxon>
        <taxon>Fungi incertae sedis</taxon>
        <taxon>Zoopagomycota</taxon>
        <taxon>Kickxellomycotina</taxon>
        <taxon>Kickxellomycetes</taxon>
        <taxon>Kickxellales</taxon>
        <taxon>Kickxellaceae</taxon>
        <taxon>Spiromyces</taxon>
    </lineage>
</organism>
<name>A0ACC1HF46_9FUNG</name>
<sequence>RHSDAKGRDGDHDDDHAEAQTTDSKLVEAIAKALVKDVLYAKSGYCRLTQPQSKLSLGLGWFKRSAVNIYYEIYGTGPKKLLFIMGMGGTRRYWQFQISHFASLAEYQVCVYDNRGSGRSPAASGAILSITQMAHDALGLLDYLGWSENVHIVGVSMGGMIAQKMCLVTRDDRAPHGATSKPSSVHNSEGGKQATGGPHPPFMPASASAPPMQGNDGTGWHPPPRFASVTFVDTWHTASLALPTAKEVKFFFNITSALRRDPGPIMGILFPKNWANEPFDESQVLVHANEDLQRFRGKNRSSKLVTKGQVIRAICRHFDHYDLDISPSLQETENTTLGQTGQNVPARMPRVSTEPYWGPSHRTSNQTLEASAETEPPRQVGLLSMLALPVDRHTSNCHSMSEGLLDAALPERASSRYDRSNNDGGSNGTNGVSKHRANKMSDIDQFFACIRHHLDAKDVRSIPRRHPRTKFLVIHGRKDRVIRPICGKLLSRLLRCPLVWIENAGHMPLLDAPQSFNAVIKAWTGDEPWLACASDHTWIRAAQVMHPETAVPMGIVGREGSNSDFGDNSSSISQSRTQMEPSTTIHPSTATDEPVPLSKQRNTTFSTFTSVFSSSSNVSRYQEWTDRSMGLSLDKDIKIRLYHTMHPRTLTRSTLSSPTDQPARTRSSKLSFRFPFRIRSSNVSLNKRPTSVPKS</sequence>
<evidence type="ECO:0000313" key="1">
    <source>
        <dbReference type="EMBL" id="KAJ1675193.1"/>
    </source>
</evidence>